<dbReference type="Pfam" id="PF22503">
    <property type="entry name" value="DUF6992"/>
    <property type="match status" value="1"/>
</dbReference>
<accession>A0A926NQI9</accession>
<sequence>MKKALTLLLLFCCCTAFAQDSLQYYNQKRYTTTTSGMKVLGSWGIANVAVGATGWATTNGSTKYFYQMNTIWGAVNVGAAILGYTGAQKTKGDKLSAAESLTAQKKIERIFLINGVLDVAYVATGVYVNHRGNIKDDDKLKGYGSSVIMQGAFLLLFDSIMYGTHKSNGNKLRNFLAKNPVTFNGSSVGMLIKL</sequence>
<dbReference type="EMBL" id="JACWMX010000002">
    <property type="protein sequence ID" value="MBD1392827.1"/>
    <property type="molecule type" value="Genomic_DNA"/>
</dbReference>
<evidence type="ECO:0008006" key="5">
    <source>
        <dbReference type="Google" id="ProtNLM"/>
    </source>
</evidence>
<organism evidence="3 4">
    <name type="scientific">Mucilaginibacter glaciei</name>
    <dbReference type="NCBI Taxonomy" id="2772109"/>
    <lineage>
        <taxon>Bacteria</taxon>
        <taxon>Pseudomonadati</taxon>
        <taxon>Bacteroidota</taxon>
        <taxon>Sphingobacteriia</taxon>
        <taxon>Sphingobacteriales</taxon>
        <taxon>Sphingobacteriaceae</taxon>
        <taxon>Mucilaginibacter</taxon>
    </lineage>
</organism>
<comment type="caution">
    <text evidence="3">The sequence shown here is derived from an EMBL/GenBank/DDBJ whole genome shotgun (WGS) entry which is preliminary data.</text>
</comment>
<feature type="chain" id="PRO_5037895381" description="DUF5683 domain-containing protein" evidence="2">
    <location>
        <begin position="19"/>
        <end position="194"/>
    </location>
</feature>
<gene>
    <name evidence="3" type="ORF">IDJ76_06950</name>
</gene>
<keyword evidence="1" id="KW-0812">Transmembrane</keyword>
<proteinExistence type="predicted"/>
<dbReference type="RefSeq" id="WP_191162118.1">
    <property type="nucleotide sequence ID" value="NZ_JACWMX010000002.1"/>
</dbReference>
<keyword evidence="4" id="KW-1185">Reference proteome</keyword>
<evidence type="ECO:0000313" key="4">
    <source>
        <dbReference type="Proteomes" id="UP000619078"/>
    </source>
</evidence>
<dbReference type="AlphaFoldDB" id="A0A926NQI9"/>
<feature type="transmembrane region" description="Helical" evidence="1">
    <location>
        <begin position="110"/>
        <end position="130"/>
    </location>
</feature>
<protein>
    <recommendedName>
        <fullName evidence="5">DUF5683 domain-containing protein</fullName>
    </recommendedName>
</protein>
<evidence type="ECO:0000256" key="2">
    <source>
        <dbReference type="SAM" id="SignalP"/>
    </source>
</evidence>
<feature type="transmembrane region" description="Helical" evidence="1">
    <location>
        <begin position="64"/>
        <end position="84"/>
    </location>
</feature>
<dbReference type="Proteomes" id="UP000619078">
    <property type="component" value="Unassembled WGS sequence"/>
</dbReference>
<keyword evidence="1" id="KW-0472">Membrane</keyword>
<evidence type="ECO:0000256" key="1">
    <source>
        <dbReference type="SAM" id="Phobius"/>
    </source>
</evidence>
<keyword evidence="1" id="KW-1133">Transmembrane helix</keyword>
<evidence type="ECO:0000313" key="3">
    <source>
        <dbReference type="EMBL" id="MBD1392827.1"/>
    </source>
</evidence>
<name>A0A926NQI9_9SPHI</name>
<feature type="signal peptide" evidence="2">
    <location>
        <begin position="1"/>
        <end position="18"/>
    </location>
</feature>
<feature type="transmembrane region" description="Helical" evidence="1">
    <location>
        <begin position="142"/>
        <end position="163"/>
    </location>
</feature>
<reference evidence="3" key="1">
    <citation type="submission" date="2020-09" db="EMBL/GenBank/DDBJ databases">
        <title>Novel species of Mucilaginibacter isolated from a glacier on the Tibetan Plateau.</title>
        <authorList>
            <person name="Liu Q."/>
            <person name="Xin Y.-H."/>
        </authorList>
    </citation>
    <scope>NUCLEOTIDE SEQUENCE</scope>
    <source>
        <strain evidence="3">ZB1P21</strain>
    </source>
</reference>
<dbReference type="InterPro" id="IPR054261">
    <property type="entry name" value="DUF6992"/>
</dbReference>
<keyword evidence="2" id="KW-0732">Signal</keyword>